<feature type="non-terminal residue" evidence="11">
    <location>
        <position position="639"/>
    </location>
</feature>
<gene>
    <name evidence="11" type="ORF">H1Bulk28FD59_000005</name>
</gene>
<dbReference type="SUPFAM" id="SSF56672">
    <property type="entry name" value="DNA/RNA polymerases"/>
    <property type="match status" value="1"/>
</dbReference>
<evidence type="ECO:0000256" key="1">
    <source>
        <dbReference type="ARBA" id="ARBA00012494"/>
    </source>
</evidence>
<dbReference type="GO" id="GO:0000166">
    <property type="term" value="F:nucleotide binding"/>
    <property type="evidence" value="ECO:0007669"/>
    <property type="project" value="UniProtKB-KW"/>
</dbReference>
<sequence>MVINKSLDELELIATLLCDAHASFRAVFNTRALNLTLRKVKNRARSEGLGFLTKTLPRLGKHLDQVLAGMAKLNPPEYGFKTIPGTKLPRFLGELFSLVFHPDGSVLQQPDAHCVKHIRLVLYSYSKYELPYSDEQEQKVLSAFVNAEDDLRSMSSWLATLHSRVNNSYNNRRKAPSLVQDLIKDPSDSSLDFRTCVARESRILLAKLFSMYDPTDIVPRHGPGVVATKQRLSEKFRWTNVSSRITEVYPLDAYFCASPGHVCDTYDTFSRITDTSHPAQVLLVPKDSRGPRLISCEPVDFQWIQQGLRETIYHLVETHELTKFNVFFTDQGPNQRGALLGSSTKRYATLDLKEASDRVHLDLVRLLFPEHVFRALAACRSSSTVLPDGKIQNLEKFAPMGSALCFPIMALTIWALLTATAPDADTRESILVYGDDVIVPTAFAESAMTTLELFGLKINHSKSCTQGSFRESCGVDAFNGIDVTPVRFRTVWSESPRPDVYTSWIAYANQLWDRQCYTAYEYIVARLEAIYGPIPGEDMHLACPSLRCASATKRDFKSRPNMHLQKMQYKVRVVKSPSVHQPIDGWSMLLRFFTEGHKAKPSSLQNKVEGRFSHLMEEPPFSVSKYTKRHTSMLVWRWR</sequence>
<keyword evidence="4" id="KW-0548">Nucleotidyltransferase</keyword>
<dbReference type="InterPro" id="IPR007096">
    <property type="entry name" value="RNA-dir_Rpol_cat_phage"/>
</dbReference>
<feature type="binding site" evidence="9">
    <location>
        <position position="435"/>
    </location>
    <ligand>
        <name>Mg(2+)</name>
        <dbReference type="ChEBI" id="CHEBI:18420"/>
        <label>2</label>
    </ligand>
</feature>
<evidence type="ECO:0000256" key="5">
    <source>
        <dbReference type="ARBA" id="ARBA00022741"/>
    </source>
</evidence>
<evidence type="ECO:0000256" key="8">
    <source>
        <dbReference type="ARBA" id="ARBA00048744"/>
    </source>
</evidence>
<keyword evidence="3" id="KW-0808">Transferase</keyword>
<dbReference type="EMBL" id="MN033558">
    <property type="protein sequence ID" value="QDH87693.1"/>
    <property type="molecule type" value="Genomic_RNA"/>
</dbReference>
<name>A0A514D248_9VIRU</name>
<reference evidence="11" key="1">
    <citation type="submission" date="2019-05" db="EMBL/GenBank/DDBJ databases">
        <title>Metatranscriptomic reconstruction reveals RNA viruses with the potential to shape carbon cycling in soil.</title>
        <authorList>
            <person name="Starr E.P."/>
            <person name="Nuccio E."/>
            <person name="Pett-Ridge J."/>
            <person name="Banfield J.F."/>
            <person name="Firestone M.K."/>
        </authorList>
    </citation>
    <scope>NUCLEOTIDE SEQUENCE</scope>
    <source>
        <strain evidence="11">H1_Bulk_28_FD_scaffold_59</strain>
    </source>
</reference>
<evidence type="ECO:0000259" key="10">
    <source>
        <dbReference type="PROSITE" id="PS50522"/>
    </source>
</evidence>
<evidence type="ECO:0000256" key="2">
    <source>
        <dbReference type="ARBA" id="ARBA00022484"/>
    </source>
</evidence>
<protein>
    <recommendedName>
        <fullName evidence="1">RNA-directed RNA polymerase</fullName>
        <ecNumber evidence="1">2.7.7.48</ecNumber>
    </recommendedName>
    <alternativeName>
        <fullName evidence="7">RNA replicase beta chain</fullName>
    </alternativeName>
</protein>
<feature type="domain" description="RdRp catalytic" evidence="10">
    <location>
        <begin position="336"/>
        <end position="467"/>
    </location>
</feature>
<evidence type="ECO:0000313" key="11">
    <source>
        <dbReference type="EMBL" id="QDH87693.1"/>
    </source>
</evidence>
<evidence type="ECO:0000256" key="6">
    <source>
        <dbReference type="ARBA" id="ARBA00022953"/>
    </source>
</evidence>
<dbReference type="GO" id="GO:0003968">
    <property type="term" value="F:RNA-directed RNA polymerase activity"/>
    <property type="evidence" value="ECO:0007669"/>
    <property type="project" value="UniProtKB-KW"/>
</dbReference>
<dbReference type="GO" id="GO:0039694">
    <property type="term" value="P:viral RNA genome replication"/>
    <property type="evidence" value="ECO:0007669"/>
    <property type="project" value="InterPro"/>
</dbReference>
<keyword evidence="6" id="KW-0693">Viral RNA replication</keyword>
<keyword evidence="5" id="KW-0547">Nucleotide-binding</keyword>
<feature type="binding site" evidence="9">
    <location>
        <position position="351"/>
    </location>
    <ligand>
        <name>Mg(2+)</name>
        <dbReference type="ChEBI" id="CHEBI:18420"/>
        <label>2</label>
    </ligand>
</feature>
<organism evidence="11">
    <name type="scientific">Leviviridae sp</name>
    <dbReference type="NCBI Taxonomy" id="2027243"/>
    <lineage>
        <taxon>Viruses</taxon>
        <taxon>Riboviria</taxon>
        <taxon>Orthornavirae</taxon>
        <taxon>Lenarviricota</taxon>
        <taxon>Leviviricetes</taxon>
        <taxon>Norzivirales</taxon>
        <taxon>Fiersviridae</taxon>
    </lineage>
</organism>
<comment type="cofactor">
    <cofactor evidence="9">
        <name>Mg(2+)</name>
        <dbReference type="ChEBI" id="CHEBI:18420"/>
    </cofactor>
    <text evidence="9">Binds 2 Mg(2+) per subunit.</text>
</comment>
<evidence type="ECO:0000256" key="7">
    <source>
        <dbReference type="ARBA" id="ARBA00030248"/>
    </source>
</evidence>
<comment type="catalytic activity">
    <reaction evidence="8">
        <text>RNA(n) + a ribonucleoside 5'-triphosphate = RNA(n+1) + diphosphate</text>
        <dbReference type="Rhea" id="RHEA:21248"/>
        <dbReference type="Rhea" id="RHEA-COMP:14527"/>
        <dbReference type="Rhea" id="RHEA-COMP:17342"/>
        <dbReference type="ChEBI" id="CHEBI:33019"/>
        <dbReference type="ChEBI" id="CHEBI:61557"/>
        <dbReference type="ChEBI" id="CHEBI:140395"/>
        <dbReference type="EC" id="2.7.7.48"/>
    </reaction>
</comment>
<dbReference type="Pfam" id="PF03431">
    <property type="entry name" value="RNA_replicase_B"/>
    <property type="match status" value="1"/>
</dbReference>
<dbReference type="GO" id="GO:0046872">
    <property type="term" value="F:metal ion binding"/>
    <property type="evidence" value="ECO:0007669"/>
    <property type="project" value="UniProtKB-KW"/>
</dbReference>
<accession>A0A514D248</accession>
<evidence type="ECO:0000256" key="9">
    <source>
        <dbReference type="PIRSR" id="PIRSR605093-1"/>
    </source>
</evidence>
<keyword evidence="2 11" id="KW-0696">RNA-directed RNA polymerase</keyword>
<evidence type="ECO:0000256" key="4">
    <source>
        <dbReference type="ARBA" id="ARBA00022695"/>
    </source>
</evidence>
<keyword evidence="9" id="KW-0460">Magnesium</keyword>
<dbReference type="EC" id="2.7.7.48" evidence="1"/>
<evidence type="ECO:0000256" key="3">
    <source>
        <dbReference type="ARBA" id="ARBA00022679"/>
    </source>
</evidence>
<keyword evidence="9" id="KW-0479">Metal-binding</keyword>
<dbReference type="InterPro" id="IPR043502">
    <property type="entry name" value="DNA/RNA_pol_sf"/>
</dbReference>
<dbReference type="PROSITE" id="PS50522">
    <property type="entry name" value="RDRP_PHAGE"/>
    <property type="match status" value="1"/>
</dbReference>
<dbReference type="InterPro" id="IPR005093">
    <property type="entry name" value="RNArep_beta"/>
</dbReference>
<feature type="binding site" evidence="9">
    <location>
        <position position="436"/>
    </location>
    <ligand>
        <name>Mg(2+)</name>
        <dbReference type="ChEBI" id="CHEBI:18420"/>
        <label>2</label>
    </ligand>
</feature>
<proteinExistence type="predicted"/>